<dbReference type="STRING" id="1884381.SAMN05518846_11974"/>
<feature type="transmembrane region" description="Helical" evidence="2">
    <location>
        <begin position="50"/>
        <end position="70"/>
    </location>
</feature>
<evidence type="ECO:0000256" key="1">
    <source>
        <dbReference type="SAM" id="MobiDB-lite"/>
    </source>
</evidence>
<feature type="region of interest" description="Disordered" evidence="1">
    <location>
        <begin position="84"/>
        <end position="118"/>
    </location>
</feature>
<evidence type="ECO:0008006" key="5">
    <source>
        <dbReference type="Google" id="ProtNLM"/>
    </source>
</evidence>
<keyword evidence="2" id="KW-1133">Transmembrane helix</keyword>
<organism evidence="3 4">
    <name type="scientific">Brevibacillus centrosporus</name>
    <dbReference type="NCBI Taxonomy" id="54910"/>
    <lineage>
        <taxon>Bacteria</taxon>
        <taxon>Bacillati</taxon>
        <taxon>Bacillota</taxon>
        <taxon>Bacilli</taxon>
        <taxon>Bacillales</taxon>
        <taxon>Paenibacillaceae</taxon>
        <taxon>Brevibacillus</taxon>
    </lineage>
</organism>
<evidence type="ECO:0000313" key="3">
    <source>
        <dbReference type="EMBL" id="SFK76249.1"/>
    </source>
</evidence>
<evidence type="ECO:0000313" key="4">
    <source>
        <dbReference type="Proteomes" id="UP000198915"/>
    </source>
</evidence>
<name>A0A1I4C7H8_9BACL</name>
<reference evidence="4" key="1">
    <citation type="submission" date="2016-10" db="EMBL/GenBank/DDBJ databases">
        <authorList>
            <person name="Varghese N."/>
            <person name="Submissions S."/>
        </authorList>
    </citation>
    <scope>NUCLEOTIDE SEQUENCE [LARGE SCALE GENOMIC DNA]</scope>
    <source>
        <strain evidence="4">OK042</strain>
    </source>
</reference>
<dbReference type="InterPro" id="IPR025453">
    <property type="entry name" value="DUF4309"/>
</dbReference>
<keyword evidence="2" id="KW-0472">Membrane</keyword>
<dbReference type="AlphaFoldDB" id="A0A1I4C7H8"/>
<gene>
    <name evidence="3" type="ORF">SAMN05518846_11974</name>
</gene>
<feature type="compositionally biased region" description="Low complexity" evidence="1">
    <location>
        <begin position="108"/>
        <end position="117"/>
    </location>
</feature>
<dbReference type="EMBL" id="FORT01000019">
    <property type="protein sequence ID" value="SFK76249.1"/>
    <property type="molecule type" value="Genomic_DNA"/>
</dbReference>
<protein>
    <recommendedName>
        <fullName evidence="5">DUF4309 domain-containing protein</fullName>
    </recommendedName>
</protein>
<keyword evidence="2" id="KW-0812">Transmembrane</keyword>
<sequence length="418" mass="46623">MSSKTDEQLMEELRKLPDIQMSHDTKQKIVSTIRSKEALNMEQTVHPRRFGYFGKGLAICSVLAATVWMGTTLIQTNQPATLPGISNGASPTPSAPNPVPSSQNGVVTPTPTAPATPQGEELLNTIRKRAEKGAVINSTYTVETTVFDDVEKAWGAPDRSVYANGLTYATYEKHGVEIGYNKGMQIVEIRSFDPRIKQLTLADIEKKWGKPNRVGEFAGQQIYTYDVTDKYQVKFAFEPSAANNNQMVLVRYSVYYPQGNHNLMADMNPTELLQNLRDLAKDGKTLGSEFRVEKDVFDTVEKEWGKPDIVSTVNGITYNTYRGRGLVFGFNKGMQIVDIRSYNYQLQYIPLADVVKTLGKPQSNANVGGQTIYTYKVNDNYELKIVFSGIYDGSNANKLYIDHVNVFYPRGTINNMAG</sequence>
<evidence type="ECO:0000256" key="2">
    <source>
        <dbReference type="SAM" id="Phobius"/>
    </source>
</evidence>
<dbReference type="Pfam" id="PF14172">
    <property type="entry name" value="DUF4309"/>
    <property type="match status" value="2"/>
</dbReference>
<keyword evidence="4" id="KW-1185">Reference proteome</keyword>
<proteinExistence type="predicted"/>
<dbReference type="Proteomes" id="UP000198915">
    <property type="component" value="Unassembled WGS sequence"/>
</dbReference>
<accession>A0A1I4C7H8</accession>